<sequence length="233" mass="26124">RIGGMESRLKPLNRQLESIDDFIDEANETDKLAGQSNSSSVSRHAIPKLNNKRKAISGDDDVPRRDDIGERRRKHELRVLAGAGIESVDDATKPEGGGDSASADPVVSNLERETDSESDPDLKYYNQMEKLHAAKRASKSNEKHSRAMEVSSCLPDTVEGKRQINYQIEKNRGLTRPRNKLTKNPRKKYKLKHMKAEVRRKGQIRDMRKPTGSYGGEASGINAAISRSIRFKD</sequence>
<feature type="compositionally biased region" description="Basic residues" evidence="4">
    <location>
        <begin position="176"/>
        <end position="193"/>
    </location>
</feature>
<comment type="caution">
    <text evidence="6">The sequence shown here is derived from an EMBL/GenBank/DDBJ whole genome shotgun (WGS) entry which is preliminary data.</text>
</comment>
<dbReference type="PANTHER" id="PTHR13237:SF8">
    <property type="entry name" value="SOMETHING ABOUT SILENCING PROTEIN 10"/>
    <property type="match status" value="1"/>
</dbReference>
<reference evidence="6 7" key="1">
    <citation type="journal article" date="2013" name="BMC Genomics">
        <title>The miniature genome of a carnivorous plant Genlisea aurea contains a low number of genes and short non-coding sequences.</title>
        <authorList>
            <person name="Leushkin E.V."/>
            <person name="Sutormin R.A."/>
            <person name="Nabieva E.R."/>
            <person name="Penin A.A."/>
            <person name="Kondrashov A.S."/>
            <person name="Logacheva M.D."/>
        </authorList>
    </citation>
    <scope>NUCLEOTIDE SEQUENCE [LARGE SCALE GENOMIC DNA]</scope>
</reference>
<comment type="subcellular location">
    <subcellularLocation>
        <location evidence="1">Nucleus</location>
    </subcellularLocation>
</comment>
<feature type="compositionally biased region" description="Basic and acidic residues" evidence="4">
    <location>
        <begin position="61"/>
        <end position="70"/>
    </location>
</feature>
<evidence type="ECO:0000313" key="7">
    <source>
        <dbReference type="Proteomes" id="UP000015453"/>
    </source>
</evidence>
<dbReference type="OrthoDB" id="1924577at2759"/>
<evidence type="ECO:0000256" key="1">
    <source>
        <dbReference type="ARBA" id="ARBA00004123"/>
    </source>
</evidence>
<dbReference type="Proteomes" id="UP000015453">
    <property type="component" value="Unassembled WGS sequence"/>
</dbReference>
<gene>
    <name evidence="6" type="ORF">M569_00420</name>
</gene>
<evidence type="ECO:0000256" key="3">
    <source>
        <dbReference type="ARBA" id="ARBA00023242"/>
    </source>
</evidence>
<dbReference type="EMBL" id="AUSU01000104">
    <property type="protein sequence ID" value="EPS74334.1"/>
    <property type="molecule type" value="Genomic_DNA"/>
</dbReference>
<keyword evidence="7" id="KW-1185">Reference proteome</keyword>
<evidence type="ECO:0000313" key="6">
    <source>
        <dbReference type="EMBL" id="EPS74334.1"/>
    </source>
</evidence>
<dbReference type="PANTHER" id="PTHR13237">
    <property type="entry name" value="SOMETHING ABOUT SILENCING PROTEIN 10-RELATED"/>
    <property type="match status" value="1"/>
</dbReference>
<proteinExistence type="inferred from homology"/>
<feature type="domain" description="Sas10 C-terminal" evidence="5">
    <location>
        <begin position="159"/>
        <end position="231"/>
    </location>
</feature>
<dbReference type="InterPro" id="IPR018972">
    <property type="entry name" value="Sas10_C_dom"/>
</dbReference>
<feature type="region of interest" description="Disordered" evidence="4">
    <location>
        <begin position="176"/>
        <end position="219"/>
    </location>
</feature>
<protein>
    <recommendedName>
        <fullName evidence="5">Sas10 C-terminal domain-containing protein</fullName>
    </recommendedName>
</protein>
<feature type="non-terminal residue" evidence="6">
    <location>
        <position position="1"/>
    </location>
</feature>
<evidence type="ECO:0000256" key="4">
    <source>
        <dbReference type="SAM" id="MobiDB-lite"/>
    </source>
</evidence>
<evidence type="ECO:0000259" key="5">
    <source>
        <dbReference type="Pfam" id="PF09368"/>
    </source>
</evidence>
<name>S8D3R9_9LAMI</name>
<dbReference type="GO" id="GO:0032040">
    <property type="term" value="C:small-subunit processome"/>
    <property type="evidence" value="ECO:0007669"/>
    <property type="project" value="TreeGrafter"/>
</dbReference>
<feature type="region of interest" description="Disordered" evidence="4">
    <location>
        <begin position="30"/>
        <end position="121"/>
    </location>
</feature>
<feature type="compositionally biased region" description="Basic and acidic residues" evidence="4">
    <location>
        <begin position="194"/>
        <end position="209"/>
    </location>
</feature>
<accession>S8D3R9</accession>
<organism evidence="6 7">
    <name type="scientific">Genlisea aurea</name>
    <dbReference type="NCBI Taxonomy" id="192259"/>
    <lineage>
        <taxon>Eukaryota</taxon>
        <taxon>Viridiplantae</taxon>
        <taxon>Streptophyta</taxon>
        <taxon>Embryophyta</taxon>
        <taxon>Tracheophyta</taxon>
        <taxon>Spermatophyta</taxon>
        <taxon>Magnoliopsida</taxon>
        <taxon>eudicotyledons</taxon>
        <taxon>Gunneridae</taxon>
        <taxon>Pentapetalae</taxon>
        <taxon>asterids</taxon>
        <taxon>lamiids</taxon>
        <taxon>Lamiales</taxon>
        <taxon>Lentibulariaceae</taxon>
        <taxon>Genlisea</taxon>
    </lineage>
</organism>
<dbReference type="GO" id="GO:0000462">
    <property type="term" value="P:maturation of SSU-rRNA from tricistronic rRNA transcript (SSU-rRNA, 5.8S rRNA, LSU-rRNA)"/>
    <property type="evidence" value="ECO:0007669"/>
    <property type="project" value="TreeGrafter"/>
</dbReference>
<keyword evidence="3" id="KW-0539">Nucleus</keyword>
<comment type="similarity">
    <text evidence="2">Belongs to the SAS10 family.</text>
</comment>
<evidence type="ECO:0000256" key="2">
    <source>
        <dbReference type="ARBA" id="ARBA00010979"/>
    </source>
</evidence>
<dbReference type="Pfam" id="PF09368">
    <property type="entry name" value="Sas10"/>
    <property type="match status" value="1"/>
</dbReference>
<dbReference type="AlphaFoldDB" id="S8D3R9"/>